<accession>A0ABM7MLB3</accession>
<feature type="domain" description="Thiamine phosphate synthase/TenI" evidence="3">
    <location>
        <begin position="117"/>
        <end position="287"/>
    </location>
</feature>
<dbReference type="Pfam" id="PF02581">
    <property type="entry name" value="TMP-TENI"/>
    <property type="match status" value="1"/>
</dbReference>
<keyword evidence="2" id="KW-0784">Thiamine biosynthesis</keyword>
<sequence>MPNIPHLAQDIVRSHHPLALQADAMQRLDRHLAALPPLAPEPHQQAVWAACRALDFIEADAQCVAQAWQHQTERTGRFDASDWPTEPADFGLQPWPRTEAFAPCPRQLGLYAVLPDAAWVGRMARAGVPTLQLRFKSDDPQAVLREVRAAVQAVQGTHALLFINDHWQAAIEAQAYGVHLGQEDLDGLNRANLTAIRAAGLRLGLSSHGYAEMLRADAVKPSYIAMGAVYATTLKRMATPPQGPERLKMYAQLLRQHATVAIGGVDEARLPEVLASGVGSVAVVRALVAAQQPEVQAQRFQQIIHQHRQSCDVYDHCDLLADTSTAQSSGG</sequence>
<evidence type="ECO:0000256" key="2">
    <source>
        <dbReference type="ARBA" id="ARBA00022977"/>
    </source>
</evidence>
<dbReference type="Gene3D" id="3.20.20.70">
    <property type="entry name" value="Aldolase class I"/>
    <property type="match status" value="1"/>
</dbReference>
<comment type="pathway">
    <text evidence="1">Cofactor biosynthesis; thiamine diphosphate biosynthesis.</text>
</comment>
<dbReference type="CDD" id="cd00564">
    <property type="entry name" value="TMP_TenI"/>
    <property type="match status" value="1"/>
</dbReference>
<dbReference type="SUPFAM" id="SSF51391">
    <property type="entry name" value="Thiamin phosphate synthase"/>
    <property type="match status" value="1"/>
</dbReference>
<dbReference type="EMBL" id="AP024238">
    <property type="protein sequence ID" value="BCO27023.1"/>
    <property type="molecule type" value="Genomic_DNA"/>
</dbReference>
<protein>
    <submittedName>
        <fullName evidence="4">Thiamine-phosphate synthase</fullName>
    </submittedName>
</protein>
<dbReference type="InterPro" id="IPR013785">
    <property type="entry name" value="Aldolase_TIM"/>
</dbReference>
<dbReference type="PANTHER" id="PTHR20857">
    <property type="entry name" value="THIAMINE-PHOSPHATE PYROPHOSPHORYLASE"/>
    <property type="match status" value="1"/>
</dbReference>
<dbReference type="InterPro" id="IPR036206">
    <property type="entry name" value="ThiamineP_synth_sf"/>
</dbReference>
<evidence type="ECO:0000313" key="5">
    <source>
        <dbReference type="Proteomes" id="UP000824366"/>
    </source>
</evidence>
<proteinExistence type="predicted"/>
<evidence type="ECO:0000256" key="1">
    <source>
        <dbReference type="ARBA" id="ARBA00004948"/>
    </source>
</evidence>
<dbReference type="Proteomes" id="UP000824366">
    <property type="component" value="Chromosome"/>
</dbReference>
<dbReference type="PANTHER" id="PTHR20857:SF15">
    <property type="entry name" value="THIAMINE-PHOSPHATE SYNTHASE"/>
    <property type="match status" value="1"/>
</dbReference>
<gene>
    <name evidence="4" type="ORF">MIZ03_1910</name>
</gene>
<evidence type="ECO:0000313" key="4">
    <source>
        <dbReference type="EMBL" id="BCO27023.1"/>
    </source>
</evidence>
<organism evidence="4 5">
    <name type="scientific">Rhodoferax lithotrophicus</name>
    <dbReference type="NCBI Taxonomy" id="2798804"/>
    <lineage>
        <taxon>Bacteria</taxon>
        <taxon>Pseudomonadati</taxon>
        <taxon>Pseudomonadota</taxon>
        <taxon>Betaproteobacteria</taxon>
        <taxon>Burkholderiales</taxon>
        <taxon>Comamonadaceae</taxon>
        <taxon>Rhodoferax</taxon>
    </lineage>
</organism>
<evidence type="ECO:0000259" key="3">
    <source>
        <dbReference type="Pfam" id="PF02581"/>
    </source>
</evidence>
<reference evidence="4 5" key="1">
    <citation type="journal article" date="2021" name="Microbiol. Spectr.">
        <title>A Single Bacterium Capable of Oxidation and Reduction of Iron at Circumneutral pH.</title>
        <authorList>
            <person name="Kato S."/>
            <person name="Ohkuma M."/>
        </authorList>
    </citation>
    <scope>NUCLEOTIDE SEQUENCE [LARGE SCALE GENOMIC DNA]</scope>
    <source>
        <strain evidence="4 5">MIZ03</strain>
    </source>
</reference>
<dbReference type="InterPro" id="IPR022998">
    <property type="entry name" value="ThiamineP_synth_TenI"/>
</dbReference>
<name>A0ABM7MLB3_9BURK</name>
<keyword evidence="5" id="KW-1185">Reference proteome</keyword>